<sequence length="59" mass="6593">MTTKQKRQFFKDRYALMVAPLLLLLLLGVSLGSANHYSELLAWVSGSMLAGLTVNRLVR</sequence>
<evidence type="ECO:0000313" key="3">
    <source>
        <dbReference type="Proteomes" id="UP000240527"/>
    </source>
</evidence>
<keyword evidence="1" id="KW-1133">Transmembrane helix</keyword>
<organism evidence="2 3">
    <name type="scientific">Caulobacter segnis</name>
    <dbReference type="NCBI Taxonomy" id="88688"/>
    <lineage>
        <taxon>Bacteria</taxon>
        <taxon>Pseudomonadati</taxon>
        <taxon>Pseudomonadota</taxon>
        <taxon>Alphaproteobacteria</taxon>
        <taxon>Caulobacterales</taxon>
        <taxon>Caulobacteraceae</taxon>
        <taxon>Caulobacter</taxon>
    </lineage>
</organism>
<protein>
    <submittedName>
        <fullName evidence="2">Uncharacterized protein</fullName>
    </submittedName>
</protein>
<accession>A0ABM7DN31</accession>
<proteinExistence type="predicted"/>
<feature type="transmembrane region" description="Helical" evidence="1">
    <location>
        <begin position="40"/>
        <end position="58"/>
    </location>
</feature>
<keyword evidence="1" id="KW-0472">Membrane</keyword>
<dbReference type="EMBL" id="CP027850">
    <property type="protein sequence ID" value="AVQ04140.1"/>
    <property type="molecule type" value="Genomic_DNA"/>
</dbReference>
<keyword evidence="1" id="KW-0812">Transmembrane</keyword>
<gene>
    <name evidence="2" type="ORF">B7G68_21210</name>
</gene>
<evidence type="ECO:0000256" key="1">
    <source>
        <dbReference type="SAM" id="Phobius"/>
    </source>
</evidence>
<feature type="transmembrane region" description="Helical" evidence="1">
    <location>
        <begin position="14"/>
        <end position="34"/>
    </location>
</feature>
<name>A0ABM7DN31_9CAUL</name>
<reference evidence="2 3" key="1">
    <citation type="journal article" date="2015" name="Biotechnol. Bioeng.">
        <title>Genome sequence and phenotypic characterization of Caulobacter segnis.</title>
        <authorList>
            <person name="Patel S."/>
            <person name="Fletcher B."/>
            <person name="Scott D.C."/>
            <person name="Ely B."/>
        </authorList>
    </citation>
    <scope>NUCLEOTIDE SEQUENCE [LARGE SCALE GENOMIC DNA]</scope>
    <source>
        <strain evidence="2 3">TK0059</strain>
    </source>
</reference>
<keyword evidence="3" id="KW-1185">Reference proteome</keyword>
<evidence type="ECO:0000313" key="2">
    <source>
        <dbReference type="EMBL" id="AVQ04140.1"/>
    </source>
</evidence>
<dbReference type="Proteomes" id="UP000240527">
    <property type="component" value="Chromosome"/>
</dbReference>